<sequence>MKQTGNILSWILESLTIRRNDVKVVVMCLMAATTFWFLNALNKDYSTRLSYPIEFEYDDSTYVSVTPLPKKVRLNVSGYGWNLLKKTLQVNVEPLIYRISSPLQARYITGTNLLPFITEQIRDIRINYIVEDTIFFDFDRITTKKVALLVDSLAVNLAEGYRITSPIRLNPAYINFEGPSSLLKALPDSIFVNIPLKSIDENFEEDIPVNYVQSSLIESDNNRVKVNFNVASFRKETQLVPVARVNFPKKDSVVLANPVLEVSYWLKKEETNPVRPEDFRLIADYTHLNKTDSTITIQLEHKPPFVSDVRVNKGSIRVYEIK</sequence>
<proteinExistence type="predicted"/>
<evidence type="ECO:0000313" key="1">
    <source>
        <dbReference type="EMBL" id="QHT69834.1"/>
    </source>
</evidence>
<organism evidence="1 2">
    <name type="scientific">Rhodocytophaga rosea</name>
    <dbReference type="NCBI Taxonomy" id="2704465"/>
    <lineage>
        <taxon>Bacteria</taxon>
        <taxon>Pseudomonadati</taxon>
        <taxon>Bacteroidota</taxon>
        <taxon>Cytophagia</taxon>
        <taxon>Cytophagales</taxon>
        <taxon>Rhodocytophagaceae</taxon>
        <taxon>Rhodocytophaga</taxon>
    </lineage>
</organism>
<protein>
    <recommendedName>
        <fullName evidence="3">YbbR-like domain-containing protein</fullName>
    </recommendedName>
</protein>
<evidence type="ECO:0000313" key="2">
    <source>
        <dbReference type="Proteomes" id="UP000480178"/>
    </source>
</evidence>
<evidence type="ECO:0008006" key="3">
    <source>
        <dbReference type="Google" id="ProtNLM"/>
    </source>
</evidence>
<keyword evidence="2" id="KW-1185">Reference proteome</keyword>
<dbReference type="EMBL" id="CP048222">
    <property type="protein sequence ID" value="QHT69834.1"/>
    <property type="molecule type" value="Genomic_DNA"/>
</dbReference>
<reference evidence="1 2" key="1">
    <citation type="submission" date="2020-01" db="EMBL/GenBank/DDBJ databases">
        <authorList>
            <person name="Kim M.K."/>
        </authorList>
    </citation>
    <scope>NUCLEOTIDE SEQUENCE [LARGE SCALE GENOMIC DNA]</scope>
    <source>
        <strain evidence="1 2">172606-1</strain>
    </source>
</reference>
<dbReference type="RefSeq" id="WP_162445818.1">
    <property type="nucleotide sequence ID" value="NZ_CP048222.1"/>
</dbReference>
<gene>
    <name evidence="1" type="ORF">GXP67_25905</name>
</gene>
<dbReference type="AlphaFoldDB" id="A0A6C0GPS0"/>
<dbReference type="Gene3D" id="2.170.120.40">
    <property type="entry name" value="YbbR-like domain"/>
    <property type="match status" value="1"/>
</dbReference>
<name>A0A6C0GPS0_9BACT</name>
<dbReference type="Proteomes" id="UP000480178">
    <property type="component" value="Chromosome"/>
</dbReference>
<dbReference type="KEGG" id="rhoz:GXP67_25905"/>
<accession>A0A6C0GPS0</accession>